<protein>
    <submittedName>
        <fullName evidence="1">22166_t:CDS:1</fullName>
    </submittedName>
</protein>
<dbReference type="EMBL" id="CAJVQC010003133">
    <property type="protein sequence ID" value="CAG8521972.1"/>
    <property type="molecule type" value="Genomic_DNA"/>
</dbReference>
<dbReference type="Proteomes" id="UP000789920">
    <property type="component" value="Unassembled WGS sequence"/>
</dbReference>
<sequence>MDQSERDDLIQKCINEEKIEIYDYSLFKDIERIGGGGYGEIFRAVLGNYKATVALKLFKDNKDTVTIKEVVNEREQIHFGLSKRLNDATKSNPRFLGLIAYVDPQSFKGSKKRKRNENEPFSFSFDKRSDIYSVGVLIWEISSGYPPFNNDIQQNYIGAVIVNIMNDIREEVIEGTPPEYEKIYTDCWQGNPSMRPTIEEVFSELNDLKINYENQKIDASQKSCSSQISELIRSNDSESYMIISDFKEEIDNLNINQLKNELQNP</sequence>
<feature type="non-terminal residue" evidence="1">
    <location>
        <position position="265"/>
    </location>
</feature>
<comment type="caution">
    <text evidence="1">The sequence shown here is derived from an EMBL/GenBank/DDBJ whole genome shotgun (WGS) entry which is preliminary data.</text>
</comment>
<gene>
    <name evidence="1" type="ORF">RPERSI_LOCUS2744</name>
</gene>
<evidence type="ECO:0000313" key="2">
    <source>
        <dbReference type="Proteomes" id="UP000789920"/>
    </source>
</evidence>
<evidence type="ECO:0000313" key="1">
    <source>
        <dbReference type="EMBL" id="CAG8521972.1"/>
    </source>
</evidence>
<name>A0ACA9LGL5_9GLOM</name>
<keyword evidence="2" id="KW-1185">Reference proteome</keyword>
<accession>A0ACA9LGL5</accession>
<reference evidence="1" key="1">
    <citation type="submission" date="2021-06" db="EMBL/GenBank/DDBJ databases">
        <authorList>
            <person name="Kallberg Y."/>
            <person name="Tangrot J."/>
            <person name="Rosling A."/>
        </authorList>
    </citation>
    <scope>NUCLEOTIDE SEQUENCE</scope>
    <source>
        <strain evidence="1">MA461A</strain>
    </source>
</reference>
<organism evidence="1 2">
    <name type="scientific">Racocetra persica</name>
    <dbReference type="NCBI Taxonomy" id="160502"/>
    <lineage>
        <taxon>Eukaryota</taxon>
        <taxon>Fungi</taxon>
        <taxon>Fungi incertae sedis</taxon>
        <taxon>Mucoromycota</taxon>
        <taxon>Glomeromycotina</taxon>
        <taxon>Glomeromycetes</taxon>
        <taxon>Diversisporales</taxon>
        <taxon>Gigasporaceae</taxon>
        <taxon>Racocetra</taxon>
    </lineage>
</organism>
<proteinExistence type="predicted"/>